<evidence type="ECO:0000313" key="1">
    <source>
        <dbReference type="EMBL" id="RNA42271.1"/>
    </source>
</evidence>
<organism evidence="1 2">
    <name type="scientific">Brachionus plicatilis</name>
    <name type="common">Marine rotifer</name>
    <name type="synonym">Brachionus muelleri</name>
    <dbReference type="NCBI Taxonomy" id="10195"/>
    <lineage>
        <taxon>Eukaryota</taxon>
        <taxon>Metazoa</taxon>
        <taxon>Spiralia</taxon>
        <taxon>Gnathifera</taxon>
        <taxon>Rotifera</taxon>
        <taxon>Eurotatoria</taxon>
        <taxon>Monogononta</taxon>
        <taxon>Pseudotrocha</taxon>
        <taxon>Ploima</taxon>
        <taxon>Brachionidae</taxon>
        <taxon>Brachionus</taxon>
    </lineage>
</organism>
<keyword evidence="2" id="KW-1185">Reference proteome</keyword>
<sequence length="136" mass="16360">MTRHVNYVRNFTMPKFELNQTISNRKQNQFPQNLNLILLQHQYNALESANRVIKADGTIIRNIPVFDFLTYEKMVQRNSQIILIQFEHVNKLIDPATVLIRNIVRRVQYHKRVEIILCYLKYTSELHNDRKFIFLS</sequence>
<dbReference type="AlphaFoldDB" id="A0A3M7T2L4"/>
<protein>
    <submittedName>
        <fullName evidence="1">Uncharacterized protein</fullName>
    </submittedName>
</protein>
<comment type="caution">
    <text evidence="1">The sequence shown here is derived from an EMBL/GenBank/DDBJ whole genome shotgun (WGS) entry which is preliminary data.</text>
</comment>
<dbReference type="EMBL" id="REGN01000388">
    <property type="protein sequence ID" value="RNA42271.1"/>
    <property type="molecule type" value="Genomic_DNA"/>
</dbReference>
<name>A0A3M7T2L4_BRAPC</name>
<dbReference type="Proteomes" id="UP000276133">
    <property type="component" value="Unassembled WGS sequence"/>
</dbReference>
<accession>A0A3M7T2L4</accession>
<gene>
    <name evidence="1" type="ORF">BpHYR1_021218</name>
</gene>
<reference evidence="1 2" key="1">
    <citation type="journal article" date="2018" name="Sci. Rep.">
        <title>Genomic signatures of local adaptation to the degree of environmental predictability in rotifers.</title>
        <authorList>
            <person name="Franch-Gras L."/>
            <person name="Hahn C."/>
            <person name="Garcia-Roger E.M."/>
            <person name="Carmona M.J."/>
            <person name="Serra M."/>
            <person name="Gomez A."/>
        </authorList>
    </citation>
    <scope>NUCLEOTIDE SEQUENCE [LARGE SCALE GENOMIC DNA]</scope>
    <source>
        <strain evidence="1">HYR1</strain>
    </source>
</reference>
<evidence type="ECO:0000313" key="2">
    <source>
        <dbReference type="Proteomes" id="UP000276133"/>
    </source>
</evidence>
<proteinExistence type="predicted"/>